<organism evidence="1">
    <name type="scientific">Utricularia reniformis</name>
    <dbReference type="NCBI Taxonomy" id="192314"/>
    <lineage>
        <taxon>Eukaryota</taxon>
        <taxon>Viridiplantae</taxon>
        <taxon>Streptophyta</taxon>
        <taxon>Embryophyta</taxon>
        <taxon>Tracheophyta</taxon>
        <taxon>Spermatophyta</taxon>
        <taxon>Magnoliopsida</taxon>
        <taxon>eudicotyledons</taxon>
        <taxon>Gunneridae</taxon>
        <taxon>Pentapetalae</taxon>
        <taxon>asterids</taxon>
        <taxon>lamiids</taxon>
        <taxon>Lamiales</taxon>
        <taxon>Lentibulariaceae</taxon>
        <taxon>Utricularia</taxon>
    </lineage>
</organism>
<protein>
    <submittedName>
        <fullName evidence="1">Uncharacterized protein</fullName>
    </submittedName>
</protein>
<accession>A0A1Y0B347</accession>
<gene>
    <name evidence="1" type="ORF">AEK19_MT1684</name>
</gene>
<sequence>MITGIITRKNGMWRYFSFWAGNLKPNTCLHEGFESLDNSCYINSSNLLAR</sequence>
<geneLocation type="mitochondrion" evidence="1"/>
<name>A0A1Y0B347_9LAMI</name>
<proteinExistence type="predicted"/>
<dbReference type="AlphaFoldDB" id="A0A1Y0B347"/>
<reference evidence="1" key="1">
    <citation type="submission" date="2017-03" db="EMBL/GenBank/DDBJ databases">
        <title>The mitochondrial genome of the carnivorous plant Utricularia reniformis (Lentibulariaceae): structure, comparative analysis and evolutionary landmarks.</title>
        <authorList>
            <person name="Silva S.R."/>
            <person name="Alvarenga D.O."/>
            <person name="Michael T.P."/>
            <person name="Miranda V.F.O."/>
            <person name="Varani A.M."/>
        </authorList>
    </citation>
    <scope>NUCLEOTIDE SEQUENCE</scope>
</reference>
<keyword evidence="1" id="KW-0496">Mitochondrion</keyword>
<dbReference type="EMBL" id="KY774314">
    <property type="protein sequence ID" value="ART31866.1"/>
    <property type="molecule type" value="Genomic_DNA"/>
</dbReference>
<evidence type="ECO:0000313" key="1">
    <source>
        <dbReference type="EMBL" id="ART31866.1"/>
    </source>
</evidence>